<proteinExistence type="predicted"/>
<evidence type="ECO:0000313" key="2">
    <source>
        <dbReference type="EMBL" id="SVD47320.1"/>
    </source>
</evidence>
<feature type="non-terminal residue" evidence="2">
    <location>
        <position position="284"/>
    </location>
</feature>
<dbReference type="NCBIfam" id="NF038128">
    <property type="entry name" value="choice_anch_J"/>
    <property type="match status" value="1"/>
</dbReference>
<organism evidence="2">
    <name type="scientific">marine metagenome</name>
    <dbReference type="NCBI Taxonomy" id="408172"/>
    <lineage>
        <taxon>unclassified sequences</taxon>
        <taxon>metagenomes</taxon>
        <taxon>ecological metagenomes</taxon>
    </lineage>
</organism>
<gene>
    <name evidence="2" type="ORF">METZ01_LOCUS400174</name>
</gene>
<evidence type="ECO:0000259" key="1">
    <source>
        <dbReference type="PROSITE" id="PS51841"/>
    </source>
</evidence>
<dbReference type="AlphaFoldDB" id="A0A382VLS7"/>
<dbReference type="InterPro" id="IPR001322">
    <property type="entry name" value="Lamin_tail_dom"/>
</dbReference>
<reference evidence="2" key="1">
    <citation type="submission" date="2018-05" db="EMBL/GenBank/DDBJ databases">
        <authorList>
            <person name="Lanie J.A."/>
            <person name="Ng W.-L."/>
            <person name="Kazmierczak K.M."/>
            <person name="Andrzejewski T.M."/>
            <person name="Davidsen T.M."/>
            <person name="Wayne K.J."/>
            <person name="Tettelin H."/>
            <person name="Glass J.I."/>
            <person name="Rusch D."/>
            <person name="Podicherti R."/>
            <person name="Tsui H.-C.T."/>
            <person name="Winkler M.E."/>
        </authorList>
    </citation>
    <scope>NUCLEOTIDE SEQUENCE</scope>
</reference>
<feature type="domain" description="LTD" evidence="1">
    <location>
        <begin position="1"/>
        <end position="77"/>
    </location>
</feature>
<dbReference type="SUPFAM" id="SSF49899">
    <property type="entry name" value="Concanavalin A-like lectins/glucanases"/>
    <property type="match status" value="1"/>
</dbReference>
<dbReference type="InterPro" id="IPR013320">
    <property type="entry name" value="ConA-like_dom_sf"/>
</dbReference>
<dbReference type="EMBL" id="UINC01152903">
    <property type="protein sequence ID" value="SVD47320.1"/>
    <property type="molecule type" value="Genomic_DNA"/>
</dbReference>
<feature type="non-terminal residue" evidence="2">
    <location>
        <position position="1"/>
    </location>
</feature>
<accession>A0A382VLS7</accession>
<dbReference type="Gene3D" id="2.60.120.200">
    <property type="match status" value="1"/>
</dbReference>
<sequence>WTFNQGITFTFSSGHAVAAGDYFVIAKDSATFRDWQGFNADAHWGSAGGSNGLSNGGEDVSLRNASGVTIDSVDYESSWHSSASGTGPSLEKVHPNLNGNLSTSWAAYTGTDSAGTPGARNSSYQDLVVEGFESGASGWQILSNPNGENDLSNVAGILTSSNAHSGTKAFRFSSYYSATAEGGDYTQYLISPELSVQSGDSLSFWHKYSSSETFEVGVSTTDSLPASFTFGSSNSSGSSYSRYTEDLSSHADQNIFVAIKYTSNYAYYLYIDDITGPAIVYPST</sequence>
<name>A0A382VLS7_9ZZZZ</name>
<protein>
    <recommendedName>
        <fullName evidence="1">LTD domain-containing protein</fullName>
    </recommendedName>
</protein>
<dbReference type="PROSITE" id="PS51841">
    <property type="entry name" value="LTD"/>
    <property type="match status" value="1"/>
</dbReference>